<dbReference type="PROSITE" id="PS50893">
    <property type="entry name" value="ABC_TRANSPORTER_2"/>
    <property type="match status" value="1"/>
</dbReference>
<dbReference type="InterPro" id="IPR003439">
    <property type="entry name" value="ABC_transporter-like_ATP-bd"/>
</dbReference>
<reference evidence="7" key="1">
    <citation type="submission" date="2016-10" db="EMBL/GenBank/DDBJ databases">
        <authorList>
            <person name="Varghese N."/>
            <person name="Submissions S."/>
        </authorList>
    </citation>
    <scope>NUCLEOTIDE SEQUENCE [LARGE SCALE GENOMIC DNA]</scope>
    <source>
        <strain evidence="7">OV426</strain>
    </source>
</reference>
<dbReference type="GO" id="GO:0016887">
    <property type="term" value="F:ATP hydrolysis activity"/>
    <property type="evidence" value="ECO:0007669"/>
    <property type="project" value="InterPro"/>
</dbReference>
<evidence type="ECO:0000256" key="2">
    <source>
        <dbReference type="ARBA" id="ARBA00022448"/>
    </source>
</evidence>
<name>A0A1I5ETB3_9GAMM</name>
<dbReference type="Gene3D" id="3.40.50.300">
    <property type="entry name" value="P-loop containing nucleotide triphosphate hydrolases"/>
    <property type="match status" value="1"/>
</dbReference>
<dbReference type="OrthoDB" id="9802264at2"/>
<dbReference type="EMBL" id="FOVG01000003">
    <property type="protein sequence ID" value="SFO14613.1"/>
    <property type="molecule type" value="Genomic_DNA"/>
</dbReference>
<dbReference type="PANTHER" id="PTHR42788:SF13">
    <property type="entry name" value="ALIPHATIC SULFONATES IMPORT ATP-BINDING PROTEIN SSUB"/>
    <property type="match status" value="1"/>
</dbReference>
<accession>A0A1I5ETB3</accession>
<evidence type="ECO:0000259" key="5">
    <source>
        <dbReference type="PROSITE" id="PS50893"/>
    </source>
</evidence>
<dbReference type="SMART" id="SM00382">
    <property type="entry name" value="AAA"/>
    <property type="match status" value="1"/>
</dbReference>
<evidence type="ECO:0000256" key="4">
    <source>
        <dbReference type="ARBA" id="ARBA00022840"/>
    </source>
</evidence>
<dbReference type="InterPro" id="IPR027417">
    <property type="entry name" value="P-loop_NTPase"/>
</dbReference>
<dbReference type="InterPro" id="IPR003593">
    <property type="entry name" value="AAA+_ATPase"/>
</dbReference>
<comment type="similarity">
    <text evidence="1">Belongs to the ABC transporter superfamily. Drug exporter-2 (TC 3.A.1.117) family.</text>
</comment>
<dbReference type="SUPFAM" id="SSF52540">
    <property type="entry name" value="P-loop containing nucleoside triphosphate hydrolases"/>
    <property type="match status" value="1"/>
</dbReference>
<keyword evidence="4 6" id="KW-0067">ATP-binding</keyword>
<feature type="domain" description="ABC transporter" evidence="5">
    <location>
        <begin position="12"/>
        <end position="233"/>
    </location>
</feature>
<keyword evidence="3" id="KW-0547">Nucleotide-binding</keyword>
<evidence type="ECO:0000313" key="7">
    <source>
        <dbReference type="Proteomes" id="UP000198968"/>
    </source>
</evidence>
<dbReference type="Pfam" id="PF00005">
    <property type="entry name" value="ABC_tran"/>
    <property type="match status" value="1"/>
</dbReference>
<keyword evidence="2" id="KW-0813">Transport</keyword>
<dbReference type="Proteomes" id="UP000198968">
    <property type="component" value="Unassembled WGS sequence"/>
</dbReference>
<evidence type="ECO:0000313" key="6">
    <source>
        <dbReference type="EMBL" id="SFO14613.1"/>
    </source>
</evidence>
<dbReference type="PANTHER" id="PTHR42788">
    <property type="entry name" value="TAURINE IMPORT ATP-BINDING PROTEIN-RELATED"/>
    <property type="match status" value="1"/>
</dbReference>
<gene>
    <name evidence="6" type="ORF">SAMN05428971_3096</name>
</gene>
<organism evidence="6 7">
    <name type="scientific">Candidatus Pantoea varia</name>
    <dbReference type="NCBI Taxonomy" id="1881036"/>
    <lineage>
        <taxon>Bacteria</taxon>
        <taxon>Pseudomonadati</taxon>
        <taxon>Pseudomonadota</taxon>
        <taxon>Gammaproteobacteria</taxon>
        <taxon>Enterobacterales</taxon>
        <taxon>Erwiniaceae</taxon>
        <taxon>Pantoea</taxon>
    </lineage>
</organism>
<dbReference type="RefSeq" id="WP_090965131.1">
    <property type="nucleotide sequence ID" value="NZ_FOVG01000003.1"/>
</dbReference>
<dbReference type="InterPro" id="IPR050166">
    <property type="entry name" value="ABC_transporter_ATP-bind"/>
</dbReference>
<proteinExistence type="inferred from homology"/>
<sequence length="246" mass="26319">MNQLDDAVPPGISVRQLCLTLGQQPLFSELNLEIAGGAFTALLGASGVGKSSLMRVIAGLTPPTSGQISGSDGLPLTGRIAWMGQQDLLYPWLTVEQNVCLASRLKGEKADRDWAQHLLERVGLSKYARARPATLSGGMRQRAALARTLFTRQPIVLMDEPFSALDALTRAQIQTLAAEVLVGHTVLLITHDAAEACRLSHHLLVIGSAGIEACPPLQGQPPRASDDIRVLQSQAALLKQLSRIAR</sequence>
<protein>
    <submittedName>
        <fullName evidence="6">Putative hydroxymethylpyrimidine transport system ATP-binding protein</fullName>
    </submittedName>
</protein>
<dbReference type="InterPro" id="IPR017871">
    <property type="entry name" value="ABC_transporter-like_CS"/>
</dbReference>
<evidence type="ECO:0000256" key="1">
    <source>
        <dbReference type="ARBA" id="ARBA00006526"/>
    </source>
</evidence>
<keyword evidence="7" id="KW-1185">Reference proteome</keyword>
<dbReference type="AlphaFoldDB" id="A0A1I5ETB3"/>
<evidence type="ECO:0000256" key="3">
    <source>
        <dbReference type="ARBA" id="ARBA00022741"/>
    </source>
</evidence>
<dbReference type="PROSITE" id="PS00211">
    <property type="entry name" value="ABC_TRANSPORTER_1"/>
    <property type="match status" value="1"/>
</dbReference>
<dbReference type="GO" id="GO:0005524">
    <property type="term" value="F:ATP binding"/>
    <property type="evidence" value="ECO:0007669"/>
    <property type="project" value="UniProtKB-KW"/>
</dbReference>